<dbReference type="Proteomes" id="UP000887565">
    <property type="component" value="Unplaced"/>
</dbReference>
<reference evidence="2" key="1">
    <citation type="submission" date="2022-11" db="UniProtKB">
        <authorList>
            <consortium name="WormBaseParasite"/>
        </authorList>
    </citation>
    <scope>IDENTIFICATION</scope>
</reference>
<evidence type="ECO:0000313" key="2">
    <source>
        <dbReference type="WBParaSite" id="nRc.2.0.1.t06573-RA"/>
    </source>
</evidence>
<organism evidence="1 2">
    <name type="scientific">Romanomermis culicivorax</name>
    <name type="common">Nematode worm</name>
    <dbReference type="NCBI Taxonomy" id="13658"/>
    <lineage>
        <taxon>Eukaryota</taxon>
        <taxon>Metazoa</taxon>
        <taxon>Ecdysozoa</taxon>
        <taxon>Nematoda</taxon>
        <taxon>Enoplea</taxon>
        <taxon>Dorylaimia</taxon>
        <taxon>Mermithida</taxon>
        <taxon>Mermithoidea</taxon>
        <taxon>Mermithidae</taxon>
        <taxon>Romanomermis</taxon>
    </lineage>
</organism>
<sequence>MRADKKPVFEGRRLVDWLLEKEICQNRSTALLYCQCLCRGKILSRLITEVDIFCDNDFKYQCLLDKRRKILI</sequence>
<dbReference type="SUPFAM" id="SSF46785">
    <property type="entry name" value="Winged helix' DNA-binding domain"/>
    <property type="match status" value="1"/>
</dbReference>
<proteinExistence type="predicted"/>
<accession>A0A915HYR3</accession>
<dbReference type="AlphaFoldDB" id="A0A915HYR3"/>
<protein>
    <submittedName>
        <fullName evidence="2">DEP domain-containing protein</fullName>
    </submittedName>
</protein>
<keyword evidence="1" id="KW-1185">Reference proteome</keyword>
<name>A0A915HYR3_ROMCU</name>
<dbReference type="Gene3D" id="1.10.10.10">
    <property type="entry name" value="Winged helix-like DNA-binding domain superfamily/Winged helix DNA-binding domain"/>
    <property type="match status" value="1"/>
</dbReference>
<dbReference type="InterPro" id="IPR036388">
    <property type="entry name" value="WH-like_DNA-bd_sf"/>
</dbReference>
<dbReference type="WBParaSite" id="nRc.2.0.1.t06573-RA">
    <property type="protein sequence ID" value="nRc.2.0.1.t06573-RA"/>
    <property type="gene ID" value="nRc.2.0.1.g06573"/>
</dbReference>
<evidence type="ECO:0000313" key="1">
    <source>
        <dbReference type="Proteomes" id="UP000887565"/>
    </source>
</evidence>
<dbReference type="InterPro" id="IPR036390">
    <property type="entry name" value="WH_DNA-bd_sf"/>
</dbReference>